<feature type="domain" description="Core-binding (CB)" evidence="6">
    <location>
        <begin position="80"/>
        <end position="177"/>
    </location>
</feature>
<evidence type="ECO:0000256" key="1">
    <source>
        <dbReference type="ARBA" id="ARBA00022908"/>
    </source>
</evidence>
<reference evidence="7 8" key="1">
    <citation type="submission" date="2019-03" db="EMBL/GenBank/DDBJ databases">
        <title>Complete genome sequence of an arsenate-respiring bacteria, Citrobacter sp. LY-1.</title>
        <authorList>
            <person name="Wang H."/>
            <person name="Liu Y."/>
            <person name="Li Q."/>
            <person name="Huang J."/>
        </authorList>
    </citation>
    <scope>NUCLEOTIDE SEQUENCE [LARGE SCALE GENOMIC DNA]</scope>
    <source>
        <strain evidence="7 8">LY-1</strain>
    </source>
</reference>
<dbReference type="InterPro" id="IPR022000">
    <property type="entry name" value="Min27-like_integrase_DNA_bind"/>
</dbReference>
<gene>
    <name evidence="7" type="ORF">E1B03_15645</name>
</gene>
<dbReference type="GO" id="GO:0006310">
    <property type="term" value="P:DNA recombination"/>
    <property type="evidence" value="ECO:0007669"/>
    <property type="project" value="UniProtKB-KW"/>
</dbReference>
<dbReference type="PANTHER" id="PTHR30349:SF36">
    <property type="entry name" value="PROPHAGE INTEGRASE INTR-RELATED"/>
    <property type="match status" value="1"/>
</dbReference>
<protein>
    <submittedName>
        <fullName evidence="7">DUF3596 domain-containing protein</fullName>
    </submittedName>
</protein>
<dbReference type="CDD" id="cd01189">
    <property type="entry name" value="INT_ICEBs1_C_like"/>
    <property type="match status" value="1"/>
</dbReference>
<evidence type="ECO:0000313" key="7">
    <source>
        <dbReference type="EMBL" id="QBM23780.1"/>
    </source>
</evidence>
<dbReference type="InterPro" id="IPR010998">
    <property type="entry name" value="Integrase_recombinase_N"/>
</dbReference>
<dbReference type="RefSeq" id="WP_133086545.1">
    <property type="nucleotide sequence ID" value="NZ_CP037864.1"/>
</dbReference>
<sequence length="427" mass="48047">MSGYPTGVENHGGTLRIWFIYNGKRVRESLGVVDTAKNRRIAGELRASVCFAIKTGAFDYARQFPQSPNLKKFNIAPPGITVAELAAKWLELKRMDLTINAHLRYVSYITIGTDILGGSRMVDSITHEDVLNVRKELLTGYQICGAHQKNRSAKKGRTVRTVNVYVTCMKGMFDFAVLNGYISKSPFAAVTPLKKSKSDPSPLTRDEYHRFLDKCPCDQIRNLWKLAFNTGMRHGEICALAWEDIDTKNWTIRISRNLAISDHFTPPKTESGNRTINLTTPAIEALKSQMAYTRMGKQHQIDVHLREFGRTHRDECTFVFVPRLTARNGKGGEWYSPGSFSGTWNNILRRSGIPHRKSYESRHTYACWALSAGANPNFIAAQMGHTSAQMVYSVYGKWMTDNNDNQLAILNANFGGNAPQMPQAQNE</sequence>
<keyword evidence="2 4" id="KW-0238">DNA-binding</keyword>
<evidence type="ECO:0000256" key="3">
    <source>
        <dbReference type="ARBA" id="ARBA00023172"/>
    </source>
</evidence>
<keyword evidence="3" id="KW-0233">DNA recombination</keyword>
<dbReference type="Pfam" id="PF00589">
    <property type="entry name" value="Phage_integrase"/>
    <property type="match status" value="1"/>
</dbReference>
<dbReference type="GO" id="GO:0015074">
    <property type="term" value="P:DNA integration"/>
    <property type="evidence" value="ECO:0007669"/>
    <property type="project" value="UniProtKB-KW"/>
</dbReference>
<proteinExistence type="predicted"/>
<dbReference type="PROSITE" id="PS51900">
    <property type="entry name" value="CB"/>
    <property type="match status" value="1"/>
</dbReference>
<keyword evidence="8" id="KW-1185">Reference proteome</keyword>
<dbReference type="SUPFAM" id="SSF56349">
    <property type="entry name" value="DNA breaking-rejoining enzymes"/>
    <property type="match status" value="1"/>
</dbReference>
<dbReference type="Gene3D" id="1.10.443.10">
    <property type="entry name" value="Intergrase catalytic core"/>
    <property type="match status" value="1"/>
</dbReference>
<evidence type="ECO:0000259" key="5">
    <source>
        <dbReference type="PROSITE" id="PS51898"/>
    </source>
</evidence>
<dbReference type="Pfam" id="PF12167">
    <property type="entry name" value="Arm-DNA-bind_2"/>
    <property type="match status" value="1"/>
</dbReference>
<dbReference type="Proteomes" id="UP000293850">
    <property type="component" value="Chromosome"/>
</dbReference>
<organism evidence="7 8">
    <name type="scientific">Citrobacter arsenatis</name>
    <dbReference type="NCBI Taxonomy" id="2546350"/>
    <lineage>
        <taxon>Bacteria</taxon>
        <taxon>Pseudomonadati</taxon>
        <taxon>Pseudomonadota</taxon>
        <taxon>Gammaproteobacteria</taxon>
        <taxon>Enterobacterales</taxon>
        <taxon>Enterobacteriaceae</taxon>
        <taxon>Citrobacter</taxon>
    </lineage>
</organism>
<dbReference type="InterPro" id="IPR044068">
    <property type="entry name" value="CB"/>
</dbReference>
<evidence type="ECO:0000313" key="8">
    <source>
        <dbReference type="Proteomes" id="UP000293850"/>
    </source>
</evidence>
<keyword evidence="1" id="KW-0229">DNA integration</keyword>
<dbReference type="InterPro" id="IPR002104">
    <property type="entry name" value="Integrase_catalytic"/>
</dbReference>
<dbReference type="KEGG" id="cars:E1B03_15645"/>
<evidence type="ECO:0000256" key="2">
    <source>
        <dbReference type="ARBA" id="ARBA00023125"/>
    </source>
</evidence>
<dbReference type="EMBL" id="CP037864">
    <property type="protein sequence ID" value="QBM23780.1"/>
    <property type="molecule type" value="Genomic_DNA"/>
</dbReference>
<dbReference type="InterPro" id="IPR013762">
    <property type="entry name" value="Integrase-like_cat_sf"/>
</dbReference>
<feature type="domain" description="Tyr recombinase" evidence="5">
    <location>
        <begin position="198"/>
        <end position="408"/>
    </location>
</feature>
<accession>A0A4V1AAB6</accession>
<dbReference type="Gene3D" id="1.10.150.130">
    <property type="match status" value="1"/>
</dbReference>
<dbReference type="InterPro" id="IPR050090">
    <property type="entry name" value="Tyrosine_recombinase_XerCD"/>
</dbReference>
<dbReference type="GO" id="GO:0003677">
    <property type="term" value="F:DNA binding"/>
    <property type="evidence" value="ECO:0007669"/>
    <property type="project" value="UniProtKB-UniRule"/>
</dbReference>
<evidence type="ECO:0000259" key="6">
    <source>
        <dbReference type="PROSITE" id="PS51900"/>
    </source>
</evidence>
<dbReference type="PROSITE" id="PS51898">
    <property type="entry name" value="TYR_RECOMBINASE"/>
    <property type="match status" value="1"/>
</dbReference>
<name>A0A4V1AAB6_9ENTR</name>
<evidence type="ECO:0000256" key="4">
    <source>
        <dbReference type="PROSITE-ProRule" id="PRU01248"/>
    </source>
</evidence>
<dbReference type="PANTHER" id="PTHR30349">
    <property type="entry name" value="PHAGE INTEGRASE-RELATED"/>
    <property type="match status" value="1"/>
</dbReference>
<dbReference type="InterPro" id="IPR011010">
    <property type="entry name" value="DNA_brk_join_enz"/>
</dbReference>
<dbReference type="AlphaFoldDB" id="A0A4V1AAB6"/>